<dbReference type="EMBL" id="BAAAON010000001">
    <property type="protein sequence ID" value="GAA2173055.1"/>
    <property type="molecule type" value="Genomic_DNA"/>
</dbReference>
<feature type="domain" description="SGNH hydrolase-type esterase" evidence="3">
    <location>
        <begin position="248"/>
        <end position="501"/>
    </location>
</feature>
<organism evidence="4 5">
    <name type="scientific">Arthrobacter parietis</name>
    <dbReference type="NCBI Taxonomy" id="271434"/>
    <lineage>
        <taxon>Bacteria</taxon>
        <taxon>Bacillati</taxon>
        <taxon>Actinomycetota</taxon>
        <taxon>Actinomycetes</taxon>
        <taxon>Micrococcales</taxon>
        <taxon>Micrococcaceae</taxon>
        <taxon>Arthrobacter</taxon>
    </lineage>
</organism>
<dbReference type="Gene3D" id="3.40.50.1110">
    <property type="entry name" value="SGNH hydrolase"/>
    <property type="match status" value="1"/>
</dbReference>
<evidence type="ECO:0000259" key="3">
    <source>
        <dbReference type="Pfam" id="PF13472"/>
    </source>
</evidence>
<accession>A0ABN3APC2</accession>
<dbReference type="InterPro" id="IPR049804">
    <property type="entry name" value="Choice_anch_L"/>
</dbReference>
<dbReference type="PANTHER" id="PTHR37981:SF1">
    <property type="entry name" value="SGNH HYDROLASE-TYPE ESTERASE DOMAIN-CONTAINING PROTEIN"/>
    <property type="match status" value="1"/>
</dbReference>
<evidence type="ECO:0000256" key="1">
    <source>
        <dbReference type="SAM" id="MobiDB-lite"/>
    </source>
</evidence>
<dbReference type="InterPro" id="IPR013783">
    <property type="entry name" value="Ig-like_fold"/>
</dbReference>
<protein>
    <recommendedName>
        <fullName evidence="6">SGNH hydrolase-type esterase domain-containing protein</fullName>
    </recommendedName>
</protein>
<dbReference type="InterPro" id="IPR007280">
    <property type="entry name" value="Peptidase_C_arc/bac"/>
</dbReference>
<evidence type="ECO:0000313" key="4">
    <source>
        <dbReference type="EMBL" id="GAA2173055.1"/>
    </source>
</evidence>
<dbReference type="Pfam" id="PF04151">
    <property type="entry name" value="PPC"/>
    <property type="match status" value="1"/>
</dbReference>
<dbReference type="Pfam" id="PF13472">
    <property type="entry name" value="Lipase_GDSL_2"/>
    <property type="match status" value="1"/>
</dbReference>
<proteinExistence type="predicted"/>
<reference evidence="4 5" key="1">
    <citation type="journal article" date="2019" name="Int. J. Syst. Evol. Microbiol.">
        <title>The Global Catalogue of Microorganisms (GCM) 10K type strain sequencing project: providing services to taxonomists for standard genome sequencing and annotation.</title>
        <authorList>
            <consortium name="The Broad Institute Genomics Platform"/>
            <consortium name="The Broad Institute Genome Sequencing Center for Infectious Disease"/>
            <person name="Wu L."/>
            <person name="Ma J."/>
        </authorList>
    </citation>
    <scope>NUCLEOTIDE SEQUENCE [LARGE SCALE GENOMIC DNA]</scope>
    <source>
        <strain evidence="4 5">JCM 14917</strain>
    </source>
</reference>
<dbReference type="PANTHER" id="PTHR37981">
    <property type="entry name" value="LIPASE 2"/>
    <property type="match status" value="1"/>
</dbReference>
<keyword evidence="5" id="KW-1185">Reference proteome</keyword>
<evidence type="ECO:0000259" key="2">
    <source>
        <dbReference type="Pfam" id="PF04151"/>
    </source>
</evidence>
<name>A0ABN3APC2_9MICC</name>
<comment type="caution">
    <text evidence="4">The sequence shown here is derived from an EMBL/GenBank/DDBJ whole genome shotgun (WGS) entry which is preliminary data.</text>
</comment>
<evidence type="ECO:0000313" key="5">
    <source>
        <dbReference type="Proteomes" id="UP001500974"/>
    </source>
</evidence>
<evidence type="ECO:0008006" key="6">
    <source>
        <dbReference type="Google" id="ProtNLM"/>
    </source>
</evidence>
<dbReference type="NCBIfam" id="NF038133">
    <property type="entry name" value="choice_anch_L"/>
    <property type="match status" value="1"/>
</dbReference>
<dbReference type="CDD" id="cd01823">
    <property type="entry name" value="SEST_like"/>
    <property type="match status" value="1"/>
</dbReference>
<feature type="domain" description="Peptidase C-terminal archaeal/bacterial" evidence="2">
    <location>
        <begin position="525"/>
        <end position="597"/>
    </location>
</feature>
<dbReference type="InterPro" id="IPR013830">
    <property type="entry name" value="SGNH_hydro"/>
</dbReference>
<dbReference type="InterPro" id="IPR037460">
    <property type="entry name" value="SEST-like"/>
</dbReference>
<dbReference type="InterPro" id="IPR036514">
    <property type="entry name" value="SGNH_hydro_sf"/>
</dbReference>
<gene>
    <name evidence="4" type="ORF">GCM10009784_05910</name>
</gene>
<dbReference type="Gene3D" id="2.60.40.10">
    <property type="entry name" value="Immunoglobulins"/>
    <property type="match status" value="1"/>
</dbReference>
<feature type="region of interest" description="Disordered" evidence="1">
    <location>
        <begin position="559"/>
        <end position="581"/>
    </location>
</feature>
<sequence length="808" mass="85500">MQLSDDPVALGKALAGDITWVTGAAFETRAGASASALVSDGVAGLPTSGPMAAMLSTGNAMIVTDPNTSGSSGADLGGSPYRGNSDFDVTVLRVDLEVPSTVNCLVGIDFRFLSEEYPEYVGSRYNDAFIAELDESTWTTSGSEIIAPDNFAHDPSGSPITVNSAGATSMSQLEAAGTTFDGATPLLTAATPLTPGPHSLYLSIFDQGDRAYDSGVIVDNLRMGTVGNVATDCVPGAEVADNSRYVGLGDSYSSGFGVAPYFPGTFEDSGPNNCQRSDRAYAPLVAAARGLTLDFHACQGAVTKDFYGARNDTWGESPQLDHLNEETGLVTLSIGGNDAKFGDVLAECLLGMELLPFNTCYKDDKVLTPVREAMERLDGQTDSPSDITPYVTLYRDIRRAAPTATVAAVGYPHFYPASGGDRTFLPGGRCEGIKKVDQRWMVEKIDELNSIIETNARRSGFLFANPNPSFDGHELCSGGEEWIYPLLSAGRIHPTVEGQQAISEAVLTELDDSGFETFEVLPQQTVTYSFVVDSPKEFISLVTGWPGSDVSLTLISPSGQRFDRSTDPAGATRETGPTHEHVEVSAPETGEWTVELFGLDVPDGGEPVTLSIHQQEPKNAAPTGVITPRVEGNSLVLDASGSSDSDGTITGFDWYISTAETDEVLQGEKITIPLNTDEERTVSLVITDDRGATDFQDLAWIPVDVVPGSSTNPINLRSKGVTPIALVSSVTYDAMTVAPTTLLVGPGEAKVRETQARGEDVNGDGLLDQIVHVRTQDLGLSTDSTQLCLGGTLNNGRAVSSCDSIRVK</sequence>
<dbReference type="SUPFAM" id="SSF52266">
    <property type="entry name" value="SGNH hydrolase"/>
    <property type="match status" value="1"/>
</dbReference>
<dbReference type="Proteomes" id="UP001500974">
    <property type="component" value="Unassembled WGS sequence"/>
</dbReference>